<accession>A0A0K1Q4Q2</accession>
<dbReference type="KEGG" id="llu:AKJ09_07367"/>
<evidence type="ECO:0000313" key="3">
    <source>
        <dbReference type="Proteomes" id="UP000064967"/>
    </source>
</evidence>
<name>A0A0K1Q4Q2_9BACT</name>
<dbReference type="InterPro" id="IPR000073">
    <property type="entry name" value="AB_hydrolase_1"/>
</dbReference>
<proteinExistence type="predicted"/>
<gene>
    <name evidence="2" type="ORF">AKJ09_07367</name>
</gene>
<organism evidence="2 3">
    <name type="scientific">Labilithrix luteola</name>
    <dbReference type="NCBI Taxonomy" id="1391654"/>
    <lineage>
        <taxon>Bacteria</taxon>
        <taxon>Pseudomonadati</taxon>
        <taxon>Myxococcota</taxon>
        <taxon>Polyangia</taxon>
        <taxon>Polyangiales</taxon>
        <taxon>Labilitrichaceae</taxon>
        <taxon>Labilithrix</taxon>
    </lineage>
</organism>
<dbReference type="PRINTS" id="PR00111">
    <property type="entry name" value="ABHYDROLASE"/>
</dbReference>
<dbReference type="STRING" id="1391654.AKJ09_07367"/>
<dbReference type="Proteomes" id="UP000064967">
    <property type="component" value="Chromosome"/>
</dbReference>
<evidence type="ECO:0000313" key="2">
    <source>
        <dbReference type="EMBL" id="AKV00704.1"/>
    </source>
</evidence>
<dbReference type="InterPro" id="IPR029058">
    <property type="entry name" value="AB_hydrolase_fold"/>
</dbReference>
<sequence length="246" mass="27249">MPTLVLLHGIGSAGVAFGSVVTRLQRDFRRVVVPDYPGHGFSEEPTGRFTPDALFESVSKVIDELVDEPAFVVGNSLGGALSMHYAITQPERVRGLVLFSPAGAQSTDDEWNQIRRVFEVTDRARSLEFLNRLYHRTPWFVPLVAHELPGTLRRRAVCELLETATNEHVPTSEALAAIQAPMLFVWGRSEKLLPAGHLDYFRKNLPAHAEVEQPVGFGHCPHFDAPGQVARRIVRFARAHSPGSIS</sequence>
<dbReference type="PANTHER" id="PTHR46438:SF11">
    <property type="entry name" value="LIPASE-RELATED"/>
    <property type="match status" value="1"/>
</dbReference>
<protein>
    <submittedName>
        <fullName evidence="2">Putative hydrolase</fullName>
    </submittedName>
</protein>
<dbReference type="EMBL" id="CP012333">
    <property type="protein sequence ID" value="AKV00704.1"/>
    <property type="molecule type" value="Genomic_DNA"/>
</dbReference>
<dbReference type="PANTHER" id="PTHR46438">
    <property type="entry name" value="ALPHA/BETA-HYDROLASES SUPERFAMILY PROTEIN"/>
    <property type="match status" value="1"/>
</dbReference>
<dbReference type="AlphaFoldDB" id="A0A0K1Q4Q2"/>
<dbReference type="RefSeq" id="WP_169928079.1">
    <property type="nucleotide sequence ID" value="NZ_CP012333.1"/>
</dbReference>
<reference evidence="2 3" key="1">
    <citation type="submission" date="2015-08" db="EMBL/GenBank/DDBJ databases">
        <authorList>
            <person name="Babu N.S."/>
            <person name="Beckwith C.J."/>
            <person name="Beseler K.G."/>
            <person name="Brison A."/>
            <person name="Carone J.V."/>
            <person name="Caskin T.P."/>
            <person name="Diamond M."/>
            <person name="Durham M.E."/>
            <person name="Foxe J.M."/>
            <person name="Go M."/>
            <person name="Henderson B.A."/>
            <person name="Jones I.B."/>
            <person name="McGettigan J.A."/>
            <person name="Micheletti S.J."/>
            <person name="Nasrallah M.E."/>
            <person name="Ortiz D."/>
            <person name="Piller C.R."/>
            <person name="Privatt S.R."/>
            <person name="Schneider S.L."/>
            <person name="Sharp S."/>
            <person name="Smith T.C."/>
            <person name="Stanton J.D."/>
            <person name="Ullery H.E."/>
            <person name="Wilson R.J."/>
            <person name="Serrano M.G."/>
            <person name="Buck G."/>
            <person name="Lee V."/>
            <person name="Wang Y."/>
            <person name="Carvalho R."/>
            <person name="Voegtly L."/>
            <person name="Shi R."/>
            <person name="Duckworth R."/>
            <person name="Johnson A."/>
            <person name="Loviza R."/>
            <person name="Walstead R."/>
            <person name="Shah Z."/>
            <person name="Kiflezghi M."/>
            <person name="Wade K."/>
            <person name="Ball S.L."/>
            <person name="Bradley K.W."/>
            <person name="Asai D.J."/>
            <person name="Bowman C.A."/>
            <person name="Russell D.A."/>
            <person name="Pope W.H."/>
            <person name="Jacobs-Sera D."/>
            <person name="Hendrix R.W."/>
            <person name="Hatfull G.F."/>
        </authorList>
    </citation>
    <scope>NUCLEOTIDE SEQUENCE [LARGE SCALE GENOMIC DNA]</scope>
    <source>
        <strain evidence="2 3">DSM 27648</strain>
    </source>
</reference>
<keyword evidence="3" id="KW-1185">Reference proteome</keyword>
<dbReference type="SUPFAM" id="SSF53474">
    <property type="entry name" value="alpha/beta-Hydrolases"/>
    <property type="match status" value="1"/>
</dbReference>
<feature type="domain" description="AB hydrolase-1" evidence="1">
    <location>
        <begin position="2"/>
        <end position="226"/>
    </location>
</feature>
<keyword evidence="2" id="KW-0378">Hydrolase</keyword>
<evidence type="ECO:0000259" key="1">
    <source>
        <dbReference type="Pfam" id="PF00561"/>
    </source>
</evidence>
<dbReference type="GO" id="GO:0016787">
    <property type="term" value="F:hydrolase activity"/>
    <property type="evidence" value="ECO:0007669"/>
    <property type="project" value="UniProtKB-KW"/>
</dbReference>
<dbReference type="Gene3D" id="3.40.50.1820">
    <property type="entry name" value="alpha/beta hydrolase"/>
    <property type="match status" value="1"/>
</dbReference>
<dbReference type="Pfam" id="PF00561">
    <property type="entry name" value="Abhydrolase_1"/>
    <property type="match status" value="1"/>
</dbReference>